<feature type="domain" description="Rhamnogalacturonase A/B/Epimerase-like pectate lyase" evidence="2">
    <location>
        <begin position="418"/>
        <end position="491"/>
    </location>
</feature>
<gene>
    <name evidence="3" type="ORF">HETIRDRAFT_154953</name>
</gene>
<proteinExistence type="predicted"/>
<dbReference type="GeneID" id="20667538"/>
<dbReference type="STRING" id="747525.W4K695"/>
<dbReference type="InterPro" id="IPR012334">
    <property type="entry name" value="Pectin_lyas_fold"/>
</dbReference>
<dbReference type="GO" id="GO:0004650">
    <property type="term" value="F:polygalacturonase activity"/>
    <property type="evidence" value="ECO:0007669"/>
    <property type="project" value="InterPro"/>
</dbReference>
<dbReference type="Gene3D" id="2.160.20.10">
    <property type="entry name" value="Single-stranded right-handed beta-helix, Pectin lyase-like"/>
    <property type="match status" value="2"/>
</dbReference>
<dbReference type="InterPro" id="IPR011050">
    <property type="entry name" value="Pectin_lyase_fold/virulence"/>
</dbReference>
<reference evidence="3 4" key="1">
    <citation type="journal article" date="2012" name="New Phytol.">
        <title>Insight into trade-off between wood decay and parasitism from the genome of a fungal forest pathogen.</title>
        <authorList>
            <person name="Olson A."/>
            <person name="Aerts A."/>
            <person name="Asiegbu F."/>
            <person name="Belbahri L."/>
            <person name="Bouzid O."/>
            <person name="Broberg A."/>
            <person name="Canback B."/>
            <person name="Coutinho P.M."/>
            <person name="Cullen D."/>
            <person name="Dalman K."/>
            <person name="Deflorio G."/>
            <person name="van Diepen L.T."/>
            <person name="Dunand C."/>
            <person name="Duplessis S."/>
            <person name="Durling M."/>
            <person name="Gonthier P."/>
            <person name="Grimwood J."/>
            <person name="Fossdal C.G."/>
            <person name="Hansson D."/>
            <person name="Henrissat B."/>
            <person name="Hietala A."/>
            <person name="Himmelstrand K."/>
            <person name="Hoffmeister D."/>
            <person name="Hogberg N."/>
            <person name="James T.Y."/>
            <person name="Karlsson M."/>
            <person name="Kohler A."/>
            <person name="Kues U."/>
            <person name="Lee Y.H."/>
            <person name="Lin Y.C."/>
            <person name="Lind M."/>
            <person name="Lindquist E."/>
            <person name="Lombard V."/>
            <person name="Lucas S."/>
            <person name="Lunden K."/>
            <person name="Morin E."/>
            <person name="Murat C."/>
            <person name="Park J."/>
            <person name="Raffaello T."/>
            <person name="Rouze P."/>
            <person name="Salamov A."/>
            <person name="Schmutz J."/>
            <person name="Solheim H."/>
            <person name="Stahlberg J."/>
            <person name="Velez H."/>
            <person name="de Vries R.P."/>
            <person name="Wiebenga A."/>
            <person name="Woodward S."/>
            <person name="Yakovlev I."/>
            <person name="Garbelotto M."/>
            <person name="Martin F."/>
            <person name="Grigoriev I.V."/>
            <person name="Stenlid J."/>
        </authorList>
    </citation>
    <scope>NUCLEOTIDE SEQUENCE [LARGE SCALE GENOMIC DNA]</scope>
    <source>
        <strain evidence="3 4">TC 32-1</strain>
    </source>
</reference>
<dbReference type="HOGENOM" id="CLU_002540_2_2_1"/>
<name>W4K695_HETIT</name>
<keyword evidence="3" id="KW-0378">Hydrolase</keyword>
<feature type="signal peptide" evidence="1">
    <location>
        <begin position="1"/>
        <end position="23"/>
    </location>
</feature>
<dbReference type="PANTHER" id="PTHR33928:SF2">
    <property type="entry name" value="PECTATE LYASE SUPERFAMILY PROTEIN DOMAIN-CONTAINING PROTEIN-RELATED"/>
    <property type="match status" value="1"/>
</dbReference>
<evidence type="ECO:0000313" key="3">
    <source>
        <dbReference type="EMBL" id="ETW80865.1"/>
    </source>
</evidence>
<accession>W4K695</accession>
<dbReference type="CDD" id="cd23668">
    <property type="entry name" value="GH55_beta13glucanase-like"/>
    <property type="match status" value="1"/>
</dbReference>
<dbReference type="FunFam" id="2.160.20.10:FF:000049">
    <property type="entry name" value="Putative exo-beta-1,3-glucanase"/>
    <property type="match status" value="1"/>
</dbReference>
<evidence type="ECO:0000313" key="4">
    <source>
        <dbReference type="Proteomes" id="UP000030671"/>
    </source>
</evidence>
<dbReference type="eggNOG" id="ENOG502QV54">
    <property type="taxonomic scope" value="Eukaryota"/>
</dbReference>
<dbReference type="OrthoDB" id="1046782at2759"/>
<dbReference type="AlphaFoldDB" id="W4K695"/>
<evidence type="ECO:0000256" key="1">
    <source>
        <dbReference type="SAM" id="SignalP"/>
    </source>
</evidence>
<dbReference type="Proteomes" id="UP000030671">
    <property type="component" value="Unassembled WGS sequence"/>
</dbReference>
<dbReference type="EMBL" id="KI925459">
    <property type="protein sequence ID" value="ETW80865.1"/>
    <property type="molecule type" value="Genomic_DNA"/>
</dbReference>
<dbReference type="Pfam" id="PF12708">
    <property type="entry name" value="Pect-lyase_RHGA_epim"/>
    <property type="match status" value="2"/>
</dbReference>
<dbReference type="KEGG" id="hir:HETIRDRAFT_154953"/>
<dbReference type="InterPro" id="IPR039279">
    <property type="entry name" value="QRT3-like"/>
</dbReference>
<feature type="chain" id="PRO_5004845247" evidence="1">
    <location>
        <begin position="24"/>
        <end position="777"/>
    </location>
</feature>
<dbReference type="RefSeq" id="XP_009547564.1">
    <property type="nucleotide sequence ID" value="XM_009549269.1"/>
</dbReference>
<organism evidence="3 4">
    <name type="scientific">Heterobasidion irregulare (strain TC 32-1)</name>
    <dbReference type="NCBI Taxonomy" id="747525"/>
    <lineage>
        <taxon>Eukaryota</taxon>
        <taxon>Fungi</taxon>
        <taxon>Dikarya</taxon>
        <taxon>Basidiomycota</taxon>
        <taxon>Agaricomycotina</taxon>
        <taxon>Agaricomycetes</taxon>
        <taxon>Russulales</taxon>
        <taxon>Bondarzewiaceae</taxon>
        <taxon>Heterobasidion</taxon>
        <taxon>Heterobasidion annosum species complex</taxon>
    </lineage>
</organism>
<keyword evidence="4" id="KW-1185">Reference proteome</keyword>
<feature type="domain" description="Rhamnogalacturonase A/B/Epimerase-like pectate lyase" evidence="2">
    <location>
        <begin position="64"/>
        <end position="289"/>
    </location>
</feature>
<dbReference type="PANTHER" id="PTHR33928">
    <property type="entry name" value="POLYGALACTURONASE QRT3"/>
    <property type="match status" value="1"/>
</dbReference>
<dbReference type="InterPro" id="IPR024535">
    <property type="entry name" value="RHGA/B-epi-like_pectate_lyase"/>
</dbReference>
<dbReference type="SUPFAM" id="SSF51126">
    <property type="entry name" value="Pectin lyase-like"/>
    <property type="match status" value="2"/>
</dbReference>
<evidence type="ECO:0000259" key="2">
    <source>
        <dbReference type="Pfam" id="PF12708"/>
    </source>
</evidence>
<dbReference type="InParanoid" id="W4K695"/>
<keyword evidence="1" id="KW-0732">Signal</keyword>
<sequence>MHLSIVISLLLFLLSNSLTLVSGLGSQCTGPLGEGAAGADDPYWLQNIAHQGTSAFGPAGYTVFRNVKDFGAKGDGVTDDTAAINSAISSGGRCGQGCDSSSTTPALVYFPQGTYLVSAPLIAYYYTAIVGDARRPPTLLASAGFTGIAVIDADPYIPGDNGAQWYINQNNFYRSVRNFVIDVTNMPASASATGIHWQVSQVTSLYNIIFHMSTASGNAHQGIWMENGSGGFIGDLVFNGGQFGIWAGNQQFTVRNITVNNANTAFFGLWNWGWTFQGITINNCQIGFDLSIGSTSGTPQGIEAEAIIDAVVTNTPVFVQTSLPSNGQLLGSLVLNNIKLNNVPTAVGVAGGAVVLAGGTTTIDSWAQGNIYTGTNPTGRFVQASIPSIPKASSLLDSTGRIVSKGRPTYADYSPSQFVSVKSQGAKGDGNTDDTAALQAVFDKFAGCKIIYFDAGTYIVTSTLKIPAGVQIVGEAWSNIMGSGSAFTNQNIPQVVVQVGAENSVGVAEISDILFTTRAPANGAIVVEWNVHDPSGQPAAAGMWDSLIRLGGAAGTNMQTAQCAATLQDTGDNCFAAFMGLHLTSGSSAYLEGTWVWLADHDIDGGGTQITAYSGRGILSQSQGPVWMIGTCAEHHTLYQYGLADAKDHYMGLIQTETPYYQPNPVPPAPFITNSAYDDPTFNGEAAAWGLHVQDSDNILVFGAGHYSFFQNYVATCSNTFNCQQQIVDIDSSSTVSIYSLNTVGTAFQVSVNENGIINEADNANGFSETVTSWTRS</sequence>
<protein>
    <submittedName>
        <fullName evidence="3">Glycoside hydrolase family 55 protein</fullName>
    </submittedName>
</protein>